<evidence type="ECO:0000313" key="1">
    <source>
        <dbReference type="EMBL" id="GFH27870.1"/>
    </source>
</evidence>
<accession>A0A6A0A5U2</accession>
<dbReference type="AlphaFoldDB" id="A0A6A0A5U2"/>
<proteinExistence type="predicted"/>
<dbReference type="EMBL" id="BLLF01003653">
    <property type="protein sequence ID" value="GFH27870.1"/>
    <property type="molecule type" value="Genomic_DNA"/>
</dbReference>
<organism evidence="1 2">
    <name type="scientific">Haematococcus lacustris</name>
    <name type="common">Green alga</name>
    <name type="synonym">Haematococcus pluvialis</name>
    <dbReference type="NCBI Taxonomy" id="44745"/>
    <lineage>
        <taxon>Eukaryota</taxon>
        <taxon>Viridiplantae</taxon>
        <taxon>Chlorophyta</taxon>
        <taxon>core chlorophytes</taxon>
        <taxon>Chlorophyceae</taxon>
        <taxon>CS clade</taxon>
        <taxon>Chlamydomonadales</taxon>
        <taxon>Haematococcaceae</taxon>
        <taxon>Haematococcus</taxon>
    </lineage>
</organism>
<sequence length="224" mass="24608">MSSLALRKNRCKIPKDRVAAQSRLDGVAQTLELTFARAILPVRQLAGLIQHIPNYQTLMGMWDSWIPPWWSLGPANKATAFVMAPFGRIAATYPHTPENKAILTLDTLADPRSSQAILAAIMAGRTTMLGVTKSPTDGQNALTLLDPVFIRNVSADESWSIPGGEPTNCPPGLCYNATTRTKWWGHVVLGLLVDEVMKDSSGHFLLDPLALDNAEYRLLCELTW</sequence>
<gene>
    <name evidence="1" type="ORF">HaLaN_26256</name>
</gene>
<reference evidence="1 2" key="1">
    <citation type="submission" date="2020-02" db="EMBL/GenBank/DDBJ databases">
        <title>Draft genome sequence of Haematococcus lacustris strain NIES-144.</title>
        <authorList>
            <person name="Morimoto D."/>
            <person name="Nakagawa S."/>
            <person name="Yoshida T."/>
            <person name="Sawayama S."/>
        </authorList>
    </citation>
    <scope>NUCLEOTIDE SEQUENCE [LARGE SCALE GENOMIC DNA]</scope>
    <source>
        <strain evidence="1 2">NIES-144</strain>
    </source>
</reference>
<comment type="caution">
    <text evidence="1">The sequence shown here is derived from an EMBL/GenBank/DDBJ whole genome shotgun (WGS) entry which is preliminary data.</text>
</comment>
<name>A0A6A0A5U2_HAELA</name>
<protein>
    <submittedName>
        <fullName evidence="1">Uncharacterized protein</fullName>
    </submittedName>
</protein>
<evidence type="ECO:0000313" key="2">
    <source>
        <dbReference type="Proteomes" id="UP000485058"/>
    </source>
</evidence>
<dbReference type="Proteomes" id="UP000485058">
    <property type="component" value="Unassembled WGS sequence"/>
</dbReference>
<keyword evidence="2" id="KW-1185">Reference proteome</keyword>